<accession>A0A4Y2SKP7</accession>
<dbReference type="Proteomes" id="UP000499080">
    <property type="component" value="Unassembled WGS sequence"/>
</dbReference>
<evidence type="ECO:0000313" key="2">
    <source>
        <dbReference type="Proteomes" id="UP000499080"/>
    </source>
</evidence>
<name>A0A4Y2SKP7_ARAVE</name>
<protein>
    <submittedName>
        <fullName evidence="1">Uncharacterized protein</fullName>
    </submittedName>
</protein>
<evidence type="ECO:0000313" key="1">
    <source>
        <dbReference type="EMBL" id="GBN88461.1"/>
    </source>
</evidence>
<comment type="caution">
    <text evidence="1">The sequence shown here is derived from an EMBL/GenBank/DDBJ whole genome shotgun (WGS) entry which is preliminary data.</text>
</comment>
<gene>
    <name evidence="1" type="ORF">AVEN_267861_1</name>
</gene>
<organism evidence="1 2">
    <name type="scientific">Araneus ventricosus</name>
    <name type="common">Orbweaver spider</name>
    <name type="synonym">Epeira ventricosa</name>
    <dbReference type="NCBI Taxonomy" id="182803"/>
    <lineage>
        <taxon>Eukaryota</taxon>
        <taxon>Metazoa</taxon>
        <taxon>Ecdysozoa</taxon>
        <taxon>Arthropoda</taxon>
        <taxon>Chelicerata</taxon>
        <taxon>Arachnida</taxon>
        <taxon>Araneae</taxon>
        <taxon>Araneomorphae</taxon>
        <taxon>Entelegynae</taxon>
        <taxon>Araneoidea</taxon>
        <taxon>Araneidae</taxon>
        <taxon>Araneus</taxon>
    </lineage>
</organism>
<reference evidence="1 2" key="1">
    <citation type="journal article" date="2019" name="Sci. Rep.">
        <title>Orb-weaving spider Araneus ventricosus genome elucidates the spidroin gene catalogue.</title>
        <authorList>
            <person name="Kono N."/>
            <person name="Nakamura H."/>
            <person name="Ohtoshi R."/>
            <person name="Moran D.A.P."/>
            <person name="Shinohara A."/>
            <person name="Yoshida Y."/>
            <person name="Fujiwara M."/>
            <person name="Mori M."/>
            <person name="Tomita M."/>
            <person name="Arakawa K."/>
        </authorList>
    </citation>
    <scope>NUCLEOTIDE SEQUENCE [LARGE SCALE GENOMIC DNA]</scope>
</reference>
<keyword evidence="2" id="KW-1185">Reference proteome</keyword>
<dbReference type="AlphaFoldDB" id="A0A4Y2SKP7"/>
<dbReference type="EMBL" id="BGPR01022295">
    <property type="protein sequence ID" value="GBN88461.1"/>
    <property type="molecule type" value="Genomic_DNA"/>
</dbReference>
<sequence length="127" mass="14124">MPSIVKICSNANLAPIPEKIDLFKMKKHSSSFWHSKSHGGLVVDSGIETGRGCRLKTQYPLKIHPSHMELLCAKSHMWVRRPPAGVVSMLGDGVSSSRCHLDIISLGSVSNNLCCFKRRDFKITKLH</sequence>
<proteinExistence type="predicted"/>